<evidence type="ECO:0000313" key="2">
    <source>
        <dbReference type="Proteomes" id="UP000489961"/>
    </source>
</evidence>
<accession>A0A811G986</accession>
<protein>
    <submittedName>
        <fullName evidence="1">Uncharacterized protein</fullName>
    </submittedName>
</protein>
<gene>
    <name evidence="1" type="ORF">SFB21_0227</name>
</gene>
<dbReference type="RefSeq" id="WP_174558230.1">
    <property type="nucleotide sequence ID" value="NZ_CADDTS010000004.1"/>
</dbReference>
<sequence length="154" mass="17484">MNEIETNGYLICSKCNSKNRVVEIGRQGIYTCGTCRNDLLIVNKEKKGSKITNLLIASVFVGVVGGLGIDQIQERFKPSEINYSELNTNWTDLQIEHFDRKCKANYSMSKPNWSTEKIAKICTCYVSYIVERTDYPRSGKLSNVIANEGIRECR</sequence>
<reference evidence="1 2" key="1">
    <citation type="submission" date="2020-02" db="EMBL/GenBank/DDBJ databases">
        <authorList>
            <person name="Chaudhuri R."/>
        </authorList>
    </citation>
    <scope>NUCLEOTIDE SEQUENCE [LARGE SCALE GENOMIC DNA]</scope>
    <source>
        <strain evidence="1">SFB21</strain>
    </source>
</reference>
<proteinExistence type="predicted"/>
<dbReference type="AlphaFoldDB" id="A0A811G986"/>
<organism evidence="1 2">
    <name type="scientific">Acinetobacter bouvetii</name>
    <dbReference type="NCBI Taxonomy" id="202951"/>
    <lineage>
        <taxon>Bacteria</taxon>
        <taxon>Pseudomonadati</taxon>
        <taxon>Pseudomonadota</taxon>
        <taxon>Gammaproteobacteria</taxon>
        <taxon>Moraxellales</taxon>
        <taxon>Moraxellaceae</taxon>
        <taxon>Acinetobacter</taxon>
    </lineage>
</organism>
<comment type="caution">
    <text evidence="1">The sequence shown here is derived from an EMBL/GenBank/DDBJ whole genome shotgun (WGS) entry which is preliminary data.</text>
</comment>
<dbReference type="Proteomes" id="UP000489961">
    <property type="component" value="Unassembled WGS sequence"/>
</dbReference>
<evidence type="ECO:0000313" key="1">
    <source>
        <dbReference type="EMBL" id="CAB1207711.1"/>
    </source>
</evidence>
<name>A0A811G986_9GAMM</name>
<dbReference type="EMBL" id="CADDTS010000004">
    <property type="protein sequence ID" value="CAB1207711.1"/>
    <property type="molecule type" value="Genomic_DNA"/>
</dbReference>